<dbReference type="RefSeq" id="WP_052407376.1">
    <property type="nucleotide sequence ID" value="NZ_JOEF01000009.1"/>
</dbReference>
<name>A0A1G9ZKY6_ALLAB</name>
<dbReference type="EMBL" id="LT629701">
    <property type="protein sequence ID" value="SDN21960.1"/>
    <property type="molecule type" value="Genomic_DNA"/>
</dbReference>
<dbReference type="InterPro" id="IPR000182">
    <property type="entry name" value="GNAT_dom"/>
</dbReference>
<accession>A0A1G9ZKY6</accession>
<dbReference type="OrthoDB" id="5243635at2"/>
<keyword evidence="2" id="KW-0012">Acyltransferase</keyword>
<evidence type="ECO:0000259" key="3">
    <source>
        <dbReference type="PROSITE" id="PS51186"/>
    </source>
</evidence>
<dbReference type="Proteomes" id="UP000183376">
    <property type="component" value="Chromosome I"/>
</dbReference>
<evidence type="ECO:0000256" key="2">
    <source>
        <dbReference type="ARBA" id="ARBA00023315"/>
    </source>
</evidence>
<keyword evidence="1" id="KW-0808">Transferase</keyword>
<sequence>MSEDLRIRAADLADLDDLSEIHTRARASYYRGHVDERVLVDPDQAARRRDVIEGFLYSPDQALLCAELDGRLVGFTAAGPSHDPDADPARVGELYSLYVAPPSWRRGVGGELLRAAVSRLRVSFGYLTLWVWERNARARSFFAARGWWLDEMARRADCPSFVRYQRHL</sequence>
<dbReference type="GO" id="GO:0005840">
    <property type="term" value="C:ribosome"/>
    <property type="evidence" value="ECO:0007669"/>
    <property type="project" value="UniProtKB-KW"/>
</dbReference>
<keyword evidence="5" id="KW-1185">Reference proteome</keyword>
<evidence type="ECO:0000313" key="4">
    <source>
        <dbReference type="EMBL" id="SDN21960.1"/>
    </source>
</evidence>
<dbReference type="AlphaFoldDB" id="A0A1G9ZKY6"/>
<dbReference type="SUPFAM" id="SSF55729">
    <property type="entry name" value="Acyl-CoA N-acyltransferases (Nat)"/>
    <property type="match status" value="1"/>
</dbReference>
<protein>
    <submittedName>
        <fullName evidence="4">Ribosomal protein S18 acetylase RimI</fullName>
    </submittedName>
</protein>
<keyword evidence="4" id="KW-0687">Ribonucleoprotein</keyword>
<dbReference type="GO" id="GO:0016747">
    <property type="term" value="F:acyltransferase activity, transferring groups other than amino-acyl groups"/>
    <property type="evidence" value="ECO:0007669"/>
    <property type="project" value="InterPro"/>
</dbReference>
<organism evidence="4 5">
    <name type="scientific">Allokutzneria albata</name>
    <name type="common">Kibdelosporangium albatum</name>
    <dbReference type="NCBI Taxonomy" id="211114"/>
    <lineage>
        <taxon>Bacteria</taxon>
        <taxon>Bacillati</taxon>
        <taxon>Actinomycetota</taxon>
        <taxon>Actinomycetes</taxon>
        <taxon>Pseudonocardiales</taxon>
        <taxon>Pseudonocardiaceae</taxon>
        <taxon>Allokutzneria</taxon>
    </lineage>
</organism>
<keyword evidence="4" id="KW-0689">Ribosomal protein</keyword>
<feature type="domain" description="N-acetyltransferase" evidence="3">
    <location>
        <begin position="5"/>
        <end position="168"/>
    </location>
</feature>
<dbReference type="PANTHER" id="PTHR43877:SF1">
    <property type="entry name" value="ACETYLTRANSFERASE"/>
    <property type="match status" value="1"/>
</dbReference>
<dbReference type="Gene3D" id="3.40.630.30">
    <property type="match status" value="1"/>
</dbReference>
<dbReference type="Pfam" id="PF00583">
    <property type="entry name" value="Acetyltransf_1"/>
    <property type="match status" value="1"/>
</dbReference>
<dbReference type="PROSITE" id="PS51186">
    <property type="entry name" value="GNAT"/>
    <property type="match status" value="1"/>
</dbReference>
<proteinExistence type="predicted"/>
<dbReference type="InterPro" id="IPR016181">
    <property type="entry name" value="Acyl_CoA_acyltransferase"/>
</dbReference>
<evidence type="ECO:0000313" key="5">
    <source>
        <dbReference type="Proteomes" id="UP000183376"/>
    </source>
</evidence>
<gene>
    <name evidence="4" type="ORF">SAMN04489726_5571</name>
</gene>
<reference evidence="4 5" key="1">
    <citation type="submission" date="2016-10" db="EMBL/GenBank/DDBJ databases">
        <authorList>
            <person name="de Groot N.N."/>
        </authorList>
    </citation>
    <scope>NUCLEOTIDE SEQUENCE [LARGE SCALE GENOMIC DNA]</scope>
    <source>
        <strain evidence="4 5">DSM 44149</strain>
    </source>
</reference>
<dbReference type="CDD" id="cd04301">
    <property type="entry name" value="NAT_SF"/>
    <property type="match status" value="1"/>
</dbReference>
<dbReference type="InterPro" id="IPR050832">
    <property type="entry name" value="Bact_Acetyltransf"/>
</dbReference>
<dbReference type="STRING" id="211114.SAMN04489726_5571"/>
<evidence type="ECO:0000256" key="1">
    <source>
        <dbReference type="ARBA" id="ARBA00022679"/>
    </source>
</evidence>
<dbReference type="PANTHER" id="PTHR43877">
    <property type="entry name" value="AMINOALKYLPHOSPHONATE N-ACETYLTRANSFERASE-RELATED-RELATED"/>
    <property type="match status" value="1"/>
</dbReference>
<dbReference type="eggNOG" id="COG0456">
    <property type="taxonomic scope" value="Bacteria"/>
</dbReference>